<keyword evidence="3" id="KW-0805">Transcription regulation</keyword>
<dbReference type="InterPro" id="IPR001005">
    <property type="entry name" value="SANT/Myb"/>
</dbReference>
<dbReference type="SMART" id="SM00717">
    <property type="entry name" value="SANT"/>
    <property type="match status" value="2"/>
</dbReference>
<feature type="region of interest" description="Disordered" evidence="7">
    <location>
        <begin position="1"/>
        <end position="85"/>
    </location>
</feature>
<feature type="region of interest" description="Disordered" evidence="7">
    <location>
        <begin position="271"/>
        <end position="311"/>
    </location>
</feature>
<feature type="compositionally biased region" description="Pro residues" evidence="7">
    <location>
        <begin position="58"/>
        <end position="74"/>
    </location>
</feature>
<protein>
    <recommendedName>
        <fullName evidence="8">Myb-like domain-containing protein</fullName>
    </recommendedName>
</protein>
<dbReference type="EMBL" id="JAQQAF010000001">
    <property type="protein sequence ID" value="KAJ8512522.1"/>
    <property type="molecule type" value="Genomic_DNA"/>
</dbReference>
<evidence type="ECO:0000256" key="6">
    <source>
        <dbReference type="ARBA" id="ARBA00023242"/>
    </source>
</evidence>
<comment type="subcellular location">
    <subcellularLocation>
        <location evidence="1">Nucleus</location>
    </subcellularLocation>
</comment>
<feature type="compositionally biased region" description="Acidic residues" evidence="7">
    <location>
        <begin position="718"/>
        <end position="736"/>
    </location>
</feature>
<dbReference type="CDD" id="cd12203">
    <property type="entry name" value="GT1"/>
    <property type="match status" value="2"/>
</dbReference>
<evidence type="ECO:0000259" key="8">
    <source>
        <dbReference type="PROSITE" id="PS50090"/>
    </source>
</evidence>
<evidence type="ECO:0000256" key="1">
    <source>
        <dbReference type="ARBA" id="ARBA00004123"/>
    </source>
</evidence>
<evidence type="ECO:0000256" key="2">
    <source>
        <dbReference type="ARBA" id="ARBA00022737"/>
    </source>
</evidence>
<feature type="region of interest" description="Disordered" evidence="7">
    <location>
        <begin position="404"/>
        <end position="495"/>
    </location>
</feature>
<evidence type="ECO:0000313" key="9">
    <source>
        <dbReference type="EMBL" id="KAJ8512522.1"/>
    </source>
</evidence>
<dbReference type="PANTHER" id="PTHR21654:SF84">
    <property type="entry name" value="SI:DKEY-66I24.7"/>
    <property type="match status" value="1"/>
</dbReference>
<evidence type="ECO:0000313" key="10">
    <source>
        <dbReference type="Proteomes" id="UP001222027"/>
    </source>
</evidence>
<dbReference type="GO" id="GO:0003677">
    <property type="term" value="F:DNA binding"/>
    <property type="evidence" value="ECO:0007669"/>
    <property type="project" value="UniProtKB-KW"/>
</dbReference>
<feature type="compositionally biased region" description="Low complexity" evidence="7">
    <location>
        <begin position="271"/>
        <end position="281"/>
    </location>
</feature>
<dbReference type="GO" id="GO:0005634">
    <property type="term" value="C:nucleus"/>
    <property type="evidence" value="ECO:0007669"/>
    <property type="project" value="UniProtKB-SubCell"/>
</dbReference>
<organism evidence="9 10">
    <name type="scientific">Ensete ventricosum</name>
    <name type="common">Abyssinian banana</name>
    <name type="synonym">Musa ensete</name>
    <dbReference type="NCBI Taxonomy" id="4639"/>
    <lineage>
        <taxon>Eukaryota</taxon>
        <taxon>Viridiplantae</taxon>
        <taxon>Streptophyta</taxon>
        <taxon>Embryophyta</taxon>
        <taxon>Tracheophyta</taxon>
        <taxon>Spermatophyta</taxon>
        <taxon>Magnoliopsida</taxon>
        <taxon>Liliopsida</taxon>
        <taxon>Zingiberales</taxon>
        <taxon>Musaceae</taxon>
        <taxon>Ensete</taxon>
    </lineage>
</organism>
<evidence type="ECO:0000256" key="3">
    <source>
        <dbReference type="ARBA" id="ARBA00023015"/>
    </source>
</evidence>
<dbReference type="FunFam" id="1.10.10.60:FF:000061">
    <property type="entry name" value="Trihelix transcription factor GT-2"/>
    <property type="match status" value="1"/>
</dbReference>
<feature type="compositionally biased region" description="Polar residues" evidence="7">
    <location>
        <begin position="595"/>
        <end position="617"/>
    </location>
</feature>
<comment type="caution">
    <text evidence="9">The sequence shown here is derived from an EMBL/GenBank/DDBJ whole genome shotgun (WGS) entry which is preliminary data.</text>
</comment>
<dbReference type="PROSITE" id="PS50090">
    <property type="entry name" value="MYB_LIKE"/>
    <property type="match status" value="2"/>
</dbReference>
<dbReference type="FunFam" id="1.10.10.60:FF:000092">
    <property type="entry name" value="Trihelix transcription factor GT-2"/>
    <property type="match status" value="1"/>
</dbReference>
<evidence type="ECO:0000256" key="5">
    <source>
        <dbReference type="ARBA" id="ARBA00023163"/>
    </source>
</evidence>
<feature type="domain" description="Myb-like" evidence="8">
    <location>
        <begin position="485"/>
        <end position="549"/>
    </location>
</feature>
<dbReference type="Gene3D" id="1.10.10.60">
    <property type="entry name" value="Homeodomain-like"/>
    <property type="match status" value="2"/>
</dbReference>
<keyword evidence="2" id="KW-0677">Repeat</keyword>
<dbReference type="PANTHER" id="PTHR21654">
    <property type="entry name" value="FI21293P1"/>
    <property type="match status" value="1"/>
</dbReference>
<feature type="compositionally biased region" description="Low complexity" evidence="7">
    <location>
        <begin position="585"/>
        <end position="594"/>
    </location>
</feature>
<keyword evidence="10" id="KW-1185">Reference proteome</keyword>
<feature type="compositionally biased region" description="Basic and acidic residues" evidence="7">
    <location>
        <begin position="688"/>
        <end position="700"/>
    </location>
</feature>
<evidence type="ECO:0000256" key="7">
    <source>
        <dbReference type="SAM" id="MobiDB-lite"/>
    </source>
</evidence>
<reference evidence="9 10" key="1">
    <citation type="submission" date="2022-12" db="EMBL/GenBank/DDBJ databases">
        <title>Chromosome-scale assembly of the Ensete ventricosum genome.</title>
        <authorList>
            <person name="Dussert Y."/>
            <person name="Stocks J."/>
            <person name="Wendawek A."/>
            <person name="Woldeyes F."/>
            <person name="Nichols R.A."/>
            <person name="Borrell J.S."/>
        </authorList>
    </citation>
    <scope>NUCLEOTIDE SEQUENCE [LARGE SCALE GENOMIC DNA]</scope>
    <source>
        <strain evidence="10">cv. Maze</strain>
        <tissue evidence="9">Seeds</tissue>
    </source>
</reference>
<gene>
    <name evidence="9" type="ORF">OPV22_002956</name>
</gene>
<dbReference type="AlphaFoldDB" id="A0AAV8RZ91"/>
<feature type="domain" description="Myb-like" evidence="8">
    <location>
        <begin position="103"/>
        <end position="167"/>
    </location>
</feature>
<feature type="compositionally biased region" description="Low complexity" evidence="7">
    <location>
        <begin position="423"/>
        <end position="439"/>
    </location>
</feature>
<keyword evidence="6" id="KW-0539">Nucleus</keyword>
<name>A0AAV8RZ91_ENSVE</name>
<proteinExistence type="predicted"/>
<feature type="region of interest" description="Disordered" evidence="7">
    <location>
        <begin position="585"/>
        <end position="740"/>
    </location>
</feature>
<keyword evidence="4" id="KW-0238">DNA-binding</keyword>
<feature type="compositionally biased region" description="Gly residues" evidence="7">
    <location>
        <begin position="661"/>
        <end position="670"/>
    </location>
</feature>
<dbReference type="Pfam" id="PF13837">
    <property type="entry name" value="Myb_DNA-bind_4"/>
    <property type="match status" value="2"/>
</dbReference>
<keyword evidence="5" id="KW-0804">Transcription</keyword>
<feature type="compositionally biased region" description="Low complexity" evidence="7">
    <location>
        <begin position="635"/>
        <end position="660"/>
    </location>
</feature>
<accession>A0AAV8RZ91</accession>
<feature type="compositionally biased region" description="Pro residues" evidence="7">
    <location>
        <begin position="625"/>
        <end position="634"/>
    </location>
</feature>
<dbReference type="GO" id="GO:0006355">
    <property type="term" value="P:regulation of DNA-templated transcription"/>
    <property type="evidence" value="ECO:0007669"/>
    <property type="project" value="UniProtKB-ARBA"/>
</dbReference>
<feature type="compositionally biased region" description="Polar residues" evidence="7">
    <location>
        <begin position="451"/>
        <end position="469"/>
    </location>
</feature>
<dbReference type="Proteomes" id="UP001222027">
    <property type="component" value="Unassembled WGS sequence"/>
</dbReference>
<dbReference type="InterPro" id="IPR044822">
    <property type="entry name" value="Myb_DNA-bind_4"/>
</dbReference>
<evidence type="ECO:0000256" key="4">
    <source>
        <dbReference type="ARBA" id="ARBA00023125"/>
    </source>
</evidence>
<sequence length="775" mass="84182">MQQQQQQQGGAPYGLPPSEMAPFSTSAVGPGAHLLGIPSPDPLQQRQPLAEVASPIRSRPPPAASAPPQPPPPSADFDELVPPVAGNFPDDVALAACDDAERGTGATANRWPRQETLALLKIRSDMDTAFRDATLKGPLWEEVSRKLAELGYKRSAKKCKEKFENVHKYYKRTKDGRAGRQDGKSYRFFSQLEALHSGSAAVAASSAFSAAMAGPPPGRAQPISAVAPPTMAMPTRAVMPEMTPPLGGLQGISSLASGGCRAAAAAMGISFSSNSSSSSSSESDEETEEAGERQEGRKRKHSGRGSGTSRKMMAFFDRLMKQVMERQEVMQQRFLEAIEKREQDRMIRDEAWRRQEMARLNREQEVLAQERAMAASRDTAIISYLQTISGQTFPVPAMPATPISIVPLPPQQSSHAPPPQPAAPQQQLHPPPLQQQKPVKPSPQKHEIQRHLQSSEIAHHQPSSATESVPGSEPQDAVGRASLQEAMSSSSRWPKAEVHALIKIRSALESKFQEAGPKGPLWEEISARMQQLGYNRRAKRCKEKWENINKYFKKVKESDKIRPEDSKTCPYFHQLDTLYRSRLLGSSSASGSSSNAGIQRQQGHETNPASSQQQGNALTIMPQQKAPPPPPQPPQQQQQPATEAESNNGKSSSDNDQNGGNSEGGGGPGGTEVQTSNGELSPSFFDVGLKKPEDIVKELMGEPPQQSVMDDYDKLDEADSVNLDQDDDEEDDDDDDEARKMQYKIQFQRQNVSAGSGGNESAAAATAGSFLAIVR</sequence>